<dbReference type="Gene3D" id="1.10.10.1500">
    <property type="entry name" value="JmjC domain-containing ribosomal oxygenase (ROX), dimer domain"/>
    <property type="match status" value="1"/>
</dbReference>
<evidence type="ECO:0000256" key="10">
    <source>
        <dbReference type="SAM" id="MobiDB-lite"/>
    </source>
</evidence>
<keyword evidence="9" id="KW-0804">Transcription</keyword>
<dbReference type="Gene3D" id="2.60.120.650">
    <property type="entry name" value="Cupin"/>
    <property type="match status" value="1"/>
</dbReference>
<name>A0A7M7T3A1_STRPU</name>
<evidence type="ECO:0000256" key="6">
    <source>
        <dbReference type="ARBA" id="ARBA00046256"/>
    </source>
</evidence>
<feature type="region of interest" description="Disordered" evidence="10">
    <location>
        <begin position="302"/>
        <end position="358"/>
    </location>
</feature>
<dbReference type="GO" id="GO:0005506">
    <property type="term" value="F:iron ion binding"/>
    <property type="evidence" value="ECO:0007669"/>
    <property type="project" value="UniProtKB-UniRule"/>
</dbReference>
<evidence type="ECO:0000256" key="2">
    <source>
        <dbReference type="ARBA" id="ARBA00022517"/>
    </source>
</evidence>
<evidence type="ECO:0000259" key="11">
    <source>
        <dbReference type="PROSITE" id="PS51184"/>
    </source>
</evidence>
<dbReference type="OrthoDB" id="425950at2759"/>
<keyword evidence="2" id="KW-0690">Ribosome biogenesis</keyword>
<dbReference type="InterPro" id="IPR003347">
    <property type="entry name" value="JmjC_dom"/>
</dbReference>
<comment type="cofactor">
    <cofactor evidence="9">
        <name>Fe(2+)</name>
        <dbReference type="ChEBI" id="CHEBI:29033"/>
    </cofactor>
    <text evidence="9">Binds 1 Fe(2+) ion per subunit.</text>
</comment>
<evidence type="ECO:0000256" key="9">
    <source>
        <dbReference type="RuleBase" id="RU366061"/>
    </source>
</evidence>
<comment type="catalytic activity">
    <reaction evidence="7">
        <text>L-histidyl-[ribosomal protein uL15] + 2-oxoglutarate + O2 = (3S)-3-hydroxy-L-histidyl-[ribosomal protein uL15] + succinate + CO2</text>
        <dbReference type="Rhea" id="RHEA:54024"/>
        <dbReference type="Rhea" id="RHEA-COMP:13760"/>
        <dbReference type="Rhea" id="RHEA-COMP:13761"/>
        <dbReference type="ChEBI" id="CHEBI:15379"/>
        <dbReference type="ChEBI" id="CHEBI:16526"/>
        <dbReference type="ChEBI" id="CHEBI:16810"/>
        <dbReference type="ChEBI" id="CHEBI:29979"/>
        <dbReference type="ChEBI" id="CHEBI:30031"/>
        <dbReference type="ChEBI" id="CHEBI:138021"/>
    </reaction>
</comment>
<dbReference type="PANTHER" id="PTHR13096">
    <property type="entry name" value="MINA53 MYC INDUCED NUCLEAR ANTIGEN"/>
    <property type="match status" value="1"/>
</dbReference>
<evidence type="ECO:0000256" key="7">
    <source>
        <dbReference type="ARBA" id="ARBA00047687"/>
    </source>
</evidence>
<dbReference type="AlphaFoldDB" id="A0A7M7T3A1"/>
<dbReference type="CTD" id="84864"/>
<keyword evidence="13" id="KW-1185">Reference proteome</keyword>
<evidence type="ECO:0000256" key="5">
    <source>
        <dbReference type="ARBA" id="ARBA00034314"/>
    </source>
</evidence>
<keyword evidence="9" id="KW-0539">Nucleus</keyword>
<keyword evidence="9" id="KW-0805">Transcription regulation</keyword>
<dbReference type="GO" id="GO:0036139">
    <property type="term" value="F:peptidyl-histidine dioxygenase activity"/>
    <property type="evidence" value="ECO:0007669"/>
    <property type="project" value="UniProtKB-EC"/>
</dbReference>
<accession>A0A7M7T3A1</accession>
<evidence type="ECO:0000256" key="8">
    <source>
        <dbReference type="ARBA" id="ARBA00049465"/>
    </source>
</evidence>
<keyword evidence="9" id="KW-0223">Dioxygenase</keyword>
<dbReference type="GO" id="GO:0042254">
    <property type="term" value="P:ribosome biogenesis"/>
    <property type="evidence" value="ECO:0007669"/>
    <property type="project" value="UniProtKB-KW"/>
</dbReference>
<evidence type="ECO:0000256" key="1">
    <source>
        <dbReference type="ARBA" id="ARBA00004604"/>
    </source>
</evidence>
<keyword evidence="9" id="KW-0560">Oxidoreductase</keyword>
<dbReference type="GeneID" id="584413"/>
<reference evidence="13" key="1">
    <citation type="submission" date="2015-02" db="EMBL/GenBank/DDBJ databases">
        <title>Genome sequencing for Strongylocentrotus purpuratus.</title>
        <authorList>
            <person name="Murali S."/>
            <person name="Liu Y."/>
            <person name="Vee V."/>
            <person name="English A."/>
            <person name="Wang M."/>
            <person name="Skinner E."/>
            <person name="Han Y."/>
            <person name="Muzny D.M."/>
            <person name="Worley K.C."/>
            <person name="Gibbs R.A."/>
        </authorList>
    </citation>
    <scope>NUCLEOTIDE SEQUENCE</scope>
</reference>
<evidence type="ECO:0000256" key="3">
    <source>
        <dbReference type="ARBA" id="ARBA00022723"/>
    </source>
</evidence>
<comment type="catalytic activity">
    <reaction evidence="8">
        <text>L-histidyl-[protein] + 2-oxoglutarate + O2 = (3S)-3-hydroxy-L-histidyl-[protein] + succinate + CO2</text>
        <dbReference type="Rhea" id="RHEA:54256"/>
        <dbReference type="Rhea" id="RHEA-COMP:9745"/>
        <dbReference type="Rhea" id="RHEA-COMP:13840"/>
        <dbReference type="ChEBI" id="CHEBI:15379"/>
        <dbReference type="ChEBI" id="CHEBI:16526"/>
        <dbReference type="ChEBI" id="CHEBI:16810"/>
        <dbReference type="ChEBI" id="CHEBI:29979"/>
        <dbReference type="ChEBI" id="CHEBI:30031"/>
        <dbReference type="ChEBI" id="CHEBI:138021"/>
        <dbReference type="EC" id="1.14.11.79"/>
    </reaction>
</comment>
<dbReference type="PROSITE" id="PS51184">
    <property type="entry name" value="JMJC"/>
    <property type="match status" value="1"/>
</dbReference>
<feature type="domain" description="JmjC" evidence="11">
    <location>
        <begin position="88"/>
        <end position="228"/>
    </location>
</feature>
<dbReference type="Gene3D" id="3.90.930.40">
    <property type="match status" value="1"/>
</dbReference>
<comment type="similarity">
    <text evidence="5">Belongs to the ROX family. MINA53 subfamily.</text>
</comment>
<dbReference type="RefSeq" id="XP_030850653.1">
    <property type="nucleotide sequence ID" value="XM_030994793.1"/>
</dbReference>
<dbReference type="Pfam" id="PF08007">
    <property type="entry name" value="JmjC_2"/>
    <property type="match status" value="1"/>
</dbReference>
<comment type="subcellular location">
    <subcellularLocation>
        <location evidence="1">Nucleus</location>
        <location evidence="1">Nucleolus</location>
    </subcellularLocation>
</comment>
<keyword evidence="4 9" id="KW-0408">Iron</keyword>
<dbReference type="Proteomes" id="UP000007110">
    <property type="component" value="Unassembled WGS sequence"/>
</dbReference>
<protein>
    <recommendedName>
        <fullName evidence="9">Bifunctional lysine-specific demethylase and histidyl-hydroxylase</fullName>
        <ecNumber evidence="9">1.14.11.-</ecNumber>
    </recommendedName>
</protein>
<organism evidence="12 13">
    <name type="scientific">Strongylocentrotus purpuratus</name>
    <name type="common">Purple sea urchin</name>
    <dbReference type="NCBI Taxonomy" id="7668"/>
    <lineage>
        <taxon>Eukaryota</taxon>
        <taxon>Metazoa</taxon>
        <taxon>Echinodermata</taxon>
        <taxon>Eleutherozoa</taxon>
        <taxon>Echinozoa</taxon>
        <taxon>Echinoidea</taxon>
        <taxon>Euechinoidea</taxon>
        <taxon>Echinacea</taxon>
        <taxon>Camarodonta</taxon>
        <taxon>Echinidea</taxon>
        <taxon>Strongylocentrotidae</taxon>
        <taxon>Strongylocentrotus</taxon>
    </lineage>
</organism>
<dbReference type="EnsemblMetazoa" id="XM_030994793">
    <property type="protein sequence ID" value="XP_030850653"/>
    <property type="gene ID" value="LOC584413"/>
</dbReference>
<dbReference type="SUPFAM" id="SSF51197">
    <property type="entry name" value="Clavaminate synthase-like"/>
    <property type="match status" value="1"/>
</dbReference>
<proteinExistence type="inferred from homology"/>
<dbReference type="PANTHER" id="PTHR13096:SF7">
    <property type="entry name" value="RIBOSOMAL OXYGENASE 2"/>
    <property type="match status" value="1"/>
</dbReference>
<keyword evidence="3 9" id="KW-0479">Metal-binding</keyword>
<sequence>MKIETFMEEYWEKQPIVISNREKHRDYFQSLFTRTILEGLVAEKKISFIQDCNVCRYKGEVRESLNGNGIVKPTKLKELLDQDKATIQFHQPQRFQESVWNLLEKLESYFGCLVGSNIYMTPKLSQGLAPHYDDVEVFVLQLEGEKHWRLYKPPTLLPRDYSRDLDQSELGEPTHDIVLKAGDLMYFPRGTVHQADTPSTCSHSTHLTISTYQRSSWGDLLSIALPSMIQTAISENVSYRQGLPLRFVSDPNHQASSSETGRKMADLISQLSSHIESHGQEAANEMLCDFIANRLPPFCDGETDLAPRGPMPSSDQQVRLRFPDHTFIVKRQSEEDEEEEDEEEEEDDEEEDEDEDEKEFQVFVYHSLHNSHLEHMMCSEPKEALGIQLPRECEPALRALQECPQSWRNVSDISQDDAGSQMIMSLWAEGLVEVRDTEDTL</sequence>
<evidence type="ECO:0000256" key="4">
    <source>
        <dbReference type="ARBA" id="ARBA00023004"/>
    </source>
</evidence>
<reference evidence="12" key="2">
    <citation type="submission" date="2021-01" db="UniProtKB">
        <authorList>
            <consortium name="EnsemblMetazoa"/>
        </authorList>
    </citation>
    <scope>IDENTIFICATION</scope>
</reference>
<dbReference type="InterPro" id="IPR039994">
    <property type="entry name" value="NO66-like"/>
</dbReference>
<evidence type="ECO:0000313" key="12">
    <source>
        <dbReference type="EnsemblMetazoa" id="XP_030850653"/>
    </source>
</evidence>
<evidence type="ECO:0000313" key="13">
    <source>
        <dbReference type="Proteomes" id="UP000007110"/>
    </source>
</evidence>
<dbReference type="GO" id="GO:0005730">
    <property type="term" value="C:nucleolus"/>
    <property type="evidence" value="ECO:0007669"/>
    <property type="project" value="UniProtKB-SubCell"/>
</dbReference>
<comment type="function">
    <text evidence="6">Oxygenase that can act as both a histone lysine demethylase and a ribosomal histidine hydroxylase. Is involved in the demethylation of trimethylated 'Lys-9' on histone H3 (H3K9me3), leading to an increase in ribosomal RNA expression. Also catalyzes the hydroxylation of 60S ribosomal protein L27a on 'His-39'. May play an important role in cell growth and survival. May be involved in ribosome biogenesis, most likely during the assembly process of pre-ribosomal particles.</text>
</comment>
<dbReference type="EC" id="1.14.11.-" evidence="9"/>
<feature type="compositionally biased region" description="Acidic residues" evidence="10">
    <location>
        <begin position="334"/>
        <end position="358"/>
    </location>
</feature>